<dbReference type="Proteomes" id="UP000799755">
    <property type="component" value="Unassembled WGS sequence"/>
</dbReference>
<evidence type="ECO:0000313" key="2">
    <source>
        <dbReference type="Proteomes" id="UP000799755"/>
    </source>
</evidence>
<organism evidence="1 2">
    <name type="scientific">Lindgomyces ingoldianus</name>
    <dbReference type="NCBI Taxonomy" id="673940"/>
    <lineage>
        <taxon>Eukaryota</taxon>
        <taxon>Fungi</taxon>
        <taxon>Dikarya</taxon>
        <taxon>Ascomycota</taxon>
        <taxon>Pezizomycotina</taxon>
        <taxon>Dothideomycetes</taxon>
        <taxon>Pleosporomycetidae</taxon>
        <taxon>Pleosporales</taxon>
        <taxon>Lindgomycetaceae</taxon>
        <taxon>Lindgomyces</taxon>
    </lineage>
</organism>
<proteinExistence type="predicted"/>
<sequence length="537" mass="58521">MIDPSLTLFGLFAFASAKPLSTRSNATNTTTVWSFAEVASSASLQWTPCFENFSCANLEVPLDYTKPDVGTINVAFLKKEALQQPAMGDILINPGGPGVSGIDYVLQGSVILERLLGTAYNIVGFDPRGVNNSGPHLDCFQGSPAIRDYYDSTYYSDVDLKCLSSMSKHFQAAGAFGDWCSRSLSHEANYANTPATARDMLQYIKVLAESRGESPNDAKLNYYGVSYGSTLGITYAALFPDHVGRMIIDGVVDAEDYYSGAWKQNLVQADEAVQGFFESCYQAGPSCAFFRNDSSAKDIERRANAILKDIEENPISVADPAFVDFPTVITGQDVRGALLLSLYSAISGFPLIASMLSGLEARNGSIMIPLLEAVQPRLLIACNDANGRYNISTVGKWHDYVRDLEMVSTYVGEVWATVIILQCRSLQFTPPANQLFYGFNTTITSHPILFTANRIDPVTSSGDKMSKLFPGSVVLKQDTIGHGLQVAQSDCISRSLQKFLECGELPPENTMCDTEVHPFQAGVKTKRIPQYPRGLGI</sequence>
<gene>
    <name evidence="1" type="ORF">BDR25DRAFT_376287</name>
</gene>
<keyword evidence="2" id="KW-1185">Reference proteome</keyword>
<comment type="caution">
    <text evidence="1">The sequence shown here is derived from an EMBL/GenBank/DDBJ whole genome shotgun (WGS) entry which is preliminary data.</text>
</comment>
<dbReference type="EMBL" id="MU003521">
    <property type="protein sequence ID" value="KAF2467317.1"/>
    <property type="molecule type" value="Genomic_DNA"/>
</dbReference>
<accession>A0ACB6QMG0</accession>
<reference evidence="1" key="1">
    <citation type="journal article" date="2020" name="Stud. Mycol.">
        <title>101 Dothideomycetes genomes: a test case for predicting lifestyles and emergence of pathogens.</title>
        <authorList>
            <person name="Haridas S."/>
            <person name="Albert R."/>
            <person name="Binder M."/>
            <person name="Bloem J."/>
            <person name="Labutti K."/>
            <person name="Salamov A."/>
            <person name="Andreopoulos B."/>
            <person name="Baker S."/>
            <person name="Barry K."/>
            <person name="Bills G."/>
            <person name="Bluhm B."/>
            <person name="Cannon C."/>
            <person name="Castanera R."/>
            <person name="Culley D."/>
            <person name="Daum C."/>
            <person name="Ezra D."/>
            <person name="Gonzalez J."/>
            <person name="Henrissat B."/>
            <person name="Kuo A."/>
            <person name="Liang C."/>
            <person name="Lipzen A."/>
            <person name="Lutzoni F."/>
            <person name="Magnuson J."/>
            <person name="Mondo S."/>
            <person name="Nolan M."/>
            <person name="Ohm R."/>
            <person name="Pangilinan J."/>
            <person name="Park H.-J."/>
            <person name="Ramirez L."/>
            <person name="Alfaro M."/>
            <person name="Sun H."/>
            <person name="Tritt A."/>
            <person name="Yoshinaga Y."/>
            <person name="Zwiers L.-H."/>
            <person name="Turgeon B."/>
            <person name="Goodwin S."/>
            <person name="Spatafora J."/>
            <person name="Crous P."/>
            <person name="Grigoriev I."/>
        </authorList>
    </citation>
    <scope>NUCLEOTIDE SEQUENCE</scope>
    <source>
        <strain evidence="1">ATCC 200398</strain>
    </source>
</reference>
<protein>
    <submittedName>
        <fullName evidence="1">Alpha/beta-hydrolase</fullName>
    </submittedName>
</protein>
<evidence type="ECO:0000313" key="1">
    <source>
        <dbReference type="EMBL" id="KAF2467317.1"/>
    </source>
</evidence>
<name>A0ACB6QMG0_9PLEO</name>